<dbReference type="SUPFAM" id="SSF56112">
    <property type="entry name" value="Protein kinase-like (PK-like)"/>
    <property type="match status" value="1"/>
</dbReference>
<dbReference type="GO" id="GO:0005524">
    <property type="term" value="F:ATP binding"/>
    <property type="evidence" value="ECO:0007669"/>
    <property type="project" value="InterPro"/>
</dbReference>
<dbReference type="EMBL" id="JNBR01002084">
    <property type="protein sequence ID" value="OQR83725.1"/>
    <property type="molecule type" value="Genomic_DNA"/>
</dbReference>
<evidence type="ECO:0000313" key="3">
    <source>
        <dbReference type="EMBL" id="OQR83725.1"/>
    </source>
</evidence>
<keyword evidence="3" id="KW-0418">Kinase</keyword>
<dbReference type="AlphaFoldDB" id="A0A1V9YDC7"/>
<dbReference type="InterPro" id="IPR000719">
    <property type="entry name" value="Prot_kinase_dom"/>
</dbReference>
<comment type="caution">
    <text evidence="3">The sequence shown here is derived from an EMBL/GenBank/DDBJ whole genome shotgun (WGS) entry which is preliminary data.</text>
</comment>
<sequence length="529" mass="57519">MIVAGAATCGDLKDAYDAANTNCSAAAGNVTYLSPDRWCTIPACQATLSAAAAWIDNGCNVPRDTYPGHYCDRECRAAISTFTYNTLRCSAVNSSLLSPQSSFASCQVCSYLFANLTHLHDACELVPGTYDPATLQSTHLSSLVYCQEMFQLKAVFPFNVTSAAPKAGLSTTNVVAIALCSVGGVSAIGVVVYLCIRRRRRPKPLRGSIPRIATTRASSVDLDLDLAPYVLRTMDRASMTAHSLAMSATDVRFDPRIIRFRIPQSDFEDKKLLVTGGQGQIFHARCHGRAVEFMQEIRISAALRHPHIVQFLGVAWSTLHDIAIVTEYMAGGDVLSILREQAAMPRVEQWLRWRRPSTALTSKLQIAHQVAKALTYMHDLALLHRDIKAKNVVLNAQYVAKLCDFGISRPLVATATMTINKGTLAHMAPEVFTGGHYSEKADIYSFGVLLAELDLMDTPYTGNEDQDPILGDAQIALQVVEGGLRPQFSNDIPNNVRVLADQCLAHNASDRPSASQVEAVLQALVLASC</sequence>
<dbReference type="STRING" id="1202772.A0A1V9YDC7"/>
<dbReference type="SMART" id="SM00220">
    <property type="entry name" value="S_TKc"/>
    <property type="match status" value="1"/>
</dbReference>
<dbReference type="PROSITE" id="PS00108">
    <property type="entry name" value="PROTEIN_KINASE_ST"/>
    <property type="match status" value="1"/>
</dbReference>
<dbReference type="GO" id="GO:0004674">
    <property type="term" value="F:protein serine/threonine kinase activity"/>
    <property type="evidence" value="ECO:0007669"/>
    <property type="project" value="TreeGrafter"/>
</dbReference>
<dbReference type="PANTHER" id="PTHR44329">
    <property type="entry name" value="SERINE/THREONINE-PROTEIN KINASE TNNI3K-RELATED"/>
    <property type="match status" value="1"/>
</dbReference>
<dbReference type="PROSITE" id="PS50011">
    <property type="entry name" value="PROTEIN_KINASE_DOM"/>
    <property type="match status" value="1"/>
</dbReference>
<dbReference type="Gene3D" id="1.10.510.10">
    <property type="entry name" value="Transferase(Phosphotransferase) domain 1"/>
    <property type="match status" value="1"/>
</dbReference>
<keyword evidence="4" id="KW-1185">Reference proteome</keyword>
<evidence type="ECO:0000256" key="1">
    <source>
        <dbReference type="SAM" id="Phobius"/>
    </source>
</evidence>
<evidence type="ECO:0000259" key="2">
    <source>
        <dbReference type="PROSITE" id="PS50011"/>
    </source>
</evidence>
<name>A0A1V9YDC7_ACHHY</name>
<dbReference type="InterPro" id="IPR001245">
    <property type="entry name" value="Ser-Thr/Tyr_kinase_cat_dom"/>
</dbReference>
<keyword evidence="1" id="KW-0812">Transmembrane</keyword>
<organism evidence="3 4">
    <name type="scientific">Achlya hypogyna</name>
    <name type="common">Oomycete</name>
    <name type="synonym">Protoachlya hypogyna</name>
    <dbReference type="NCBI Taxonomy" id="1202772"/>
    <lineage>
        <taxon>Eukaryota</taxon>
        <taxon>Sar</taxon>
        <taxon>Stramenopiles</taxon>
        <taxon>Oomycota</taxon>
        <taxon>Saprolegniomycetes</taxon>
        <taxon>Saprolegniales</taxon>
        <taxon>Achlyaceae</taxon>
        <taxon>Achlya</taxon>
    </lineage>
</organism>
<keyword evidence="1" id="KW-0472">Membrane</keyword>
<keyword evidence="3" id="KW-0808">Transferase</keyword>
<dbReference type="InterPro" id="IPR008271">
    <property type="entry name" value="Ser/Thr_kinase_AS"/>
</dbReference>
<dbReference type="Pfam" id="PF07714">
    <property type="entry name" value="PK_Tyr_Ser-Thr"/>
    <property type="match status" value="1"/>
</dbReference>
<gene>
    <name evidence="3" type="ORF">ACHHYP_14355</name>
</gene>
<dbReference type="InterPro" id="IPR011009">
    <property type="entry name" value="Kinase-like_dom_sf"/>
</dbReference>
<proteinExistence type="predicted"/>
<reference evidence="3 4" key="1">
    <citation type="journal article" date="2014" name="Genome Biol. Evol.">
        <title>The secreted proteins of Achlya hypogyna and Thraustotheca clavata identify the ancestral oomycete secretome and reveal gene acquisitions by horizontal gene transfer.</title>
        <authorList>
            <person name="Misner I."/>
            <person name="Blouin N."/>
            <person name="Leonard G."/>
            <person name="Richards T.A."/>
            <person name="Lane C.E."/>
        </authorList>
    </citation>
    <scope>NUCLEOTIDE SEQUENCE [LARGE SCALE GENOMIC DNA]</scope>
    <source>
        <strain evidence="3 4">ATCC 48635</strain>
    </source>
</reference>
<feature type="transmembrane region" description="Helical" evidence="1">
    <location>
        <begin position="174"/>
        <end position="196"/>
    </location>
</feature>
<accession>A0A1V9YDC7</accession>
<dbReference type="InterPro" id="IPR051681">
    <property type="entry name" value="Ser/Thr_Kinases-Pseudokinases"/>
</dbReference>
<keyword evidence="1" id="KW-1133">Transmembrane helix</keyword>
<feature type="domain" description="Protein kinase" evidence="2">
    <location>
        <begin position="231"/>
        <end position="525"/>
    </location>
</feature>
<dbReference type="Proteomes" id="UP000243579">
    <property type="component" value="Unassembled WGS sequence"/>
</dbReference>
<protein>
    <submittedName>
        <fullName evidence="3">Protein kinase</fullName>
    </submittedName>
</protein>
<dbReference type="PANTHER" id="PTHR44329:SF214">
    <property type="entry name" value="PROTEIN KINASE DOMAIN-CONTAINING PROTEIN"/>
    <property type="match status" value="1"/>
</dbReference>
<evidence type="ECO:0000313" key="4">
    <source>
        <dbReference type="Proteomes" id="UP000243579"/>
    </source>
</evidence>
<dbReference type="OrthoDB" id="98077at2759"/>